<dbReference type="EMBL" id="FTMA01000001">
    <property type="protein sequence ID" value="SIQ32657.1"/>
    <property type="molecule type" value="Genomic_DNA"/>
</dbReference>
<dbReference type="PROSITE" id="PS50931">
    <property type="entry name" value="HTH_LYSR"/>
    <property type="match status" value="1"/>
</dbReference>
<keyword evidence="7" id="KW-1185">Reference proteome</keyword>
<dbReference type="PRINTS" id="PR00039">
    <property type="entry name" value="HTHLYSR"/>
</dbReference>
<sequence length="294" mass="33972">MKTKLHIFKIVAKHLSFTKAAEQLYISQPAISKAIKNLEQEYETTFFVRKRNTIELTIEGKSFLIYVNKILSIYAEMDEQFLHKNDIFPKFINFGVSTTLSNYVIPKVIAKFRTQFPQTKLNIISDNSENVENLILSEEIDFGITEGNFSNPKLNFEKFIKDEIVLVTSVHNTSFKKGSVDIKTLQKIPMIAREKGSGTREIIDAFLMDNNISKLTGVVTLNSTEAIKNYLYNSTDYALLSIHAINDDLINNKLKVIDIKGLSIERWFYFVKRTGYLSRSLNNFEKFIRLNYNF</sequence>
<feature type="domain" description="HTH lysR-type" evidence="5">
    <location>
        <begin position="1"/>
        <end position="57"/>
    </location>
</feature>
<dbReference type="GO" id="GO:0000976">
    <property type="term" value="F:transcription cis-regulatory region binding"/>
    <property type="evidence" value="ECO:0007669"/>
    <property type="project" value="TreeGrafter"/>
</dbReference>
<dbReference type="Gene3D" id="3.40.190.290">
    <property type="match status" value="1"/>
</dbReference>
<dbReference type="SUPFAM" id="SSF53850">
    <property type="entry name" value="Periplasmic binding protein-like II"/>
    <property type="match status" value="1"/>
</dbReference>
<keyword evidence="3 6" id="KW-0238">DNA-binding</keyword>
<dbReference type="Pfam" id="PF03466">
    <property type="entry name" value="LysR_substrate"/>
    <property type="match status" value="1"/>
</dbReference>
<evidence type="ECO:0000256" key="1">
    <source>
        <dbReference type="ARBA" id="ARBA00009437"/>
    </source>
</evidence>
<keyword evidence="4" id="KW-0804">Transcription</keyword>
<dbReference type="STRING" id="228959.SAMN05421797_1011409"/>
<dbReference type="GO" id="GO:0003700">
    <property type="term" value="F:DNA-binding transcription factor activity"/>
    <property type="evidence" value="ECO:0007669"/>
    <property type="project" value="InterPro"/>
</dbReference>
<dbReference type="RefSeq" id="WP_076547607.1">
    <property type="nucleotide sequence ID" value="NZ_FTMA01000001.1"/>
</dbReference>
<reference evidence="7" key="1">
    <citation type="submission" date="2017-01" db="EMBL/GenBank/DDBJ databases">
        <authorList>
            <person name="Varghese N."/>
            <person name="Submissions S."/>
        </authorList>
    </citation>
    <scope>NUCLEOTIDE SEQUENCE [LARGE SCALE GENOMIC DNA]</scope>
    <source>
        <strain evidence="7">DSM 15366</strain>
    </source>
</reference>
<evidence type="ECO:0000256" key="2">
    <source>
        <dbReference type="ARBA" id="ARBA00023015"/>
    </source>
</evidence>
<dbReference type="Pfam" id="PF00126">
    <property type="entry name" value="HTH_1"/>
    <property type="match status" value="1"/>
</dbReference>
<dbReference type="Proteomes" id="UP000186953">
    <property type="component" value="Unassembled WGS sequence"/>
</dbReference>
<gene>
    <name evidence="6" type="ORF">SAMN05421797_1011409</name>
</gene>
<protein>
    <submittedName>
        <fullName evidence="6">DNA-binding transcriptional regulator, LysR family</fullName>
    </submittedName>
</protein>
<keyword evidence="2" id="KW-0805">Transcription regulation</keyword>
<name>A0A1N6RV15_9FLAO</name>
<dbReference type="SUPFAM" id="SSF46785">
    <property type="entry name" value="Winged helix' DNA-binding domain"/>
    <property type="match status" value="1"/>
</dbReference>
<dbReference type="OrthoDB" id="9785745at2"/>
<dbReference type="InterPro" id="IPR000847">
    <property type="entry name" value="LysR_HTH_N"/>
</dbReference>
<dbReference type="InterPro" id="IPR036388">
    <property type="entry name" value="WH-like_DNA-bd_sf"/>
</dbReference>
<dbReference type="PANTHER" id="PTHR30126:SF39">
    <property type="entry name" value="HTH-TYPE TRANSCRIPTIONAL REGULATOR CYSL"/>
    <property type="match status" value="1"/>
</dbReference>
<evidence type="ECO:0000313" key="7">
    <source>
        <dbReference type="Proteomes" id="UP000186953"/>
    </source>
</evidence>
<accession>A0A1N6RV15</accession>
<evidence type="ECO:0000256" key="4">
    <source>
        <dbReference type="ARBA" id="ARBA00023163"/>
    </source>
</evidence>
<dbReference type="Gene3D" id="1.10.10.10">
    <property type="entry name" value="Winged helix-like DNA-binding domain superfamily/Winged helix DNA-binding domain"/>
    <property type="match status" value="1"/>
</dbReference>
<comment type="similarity">
    <text evidence="1">Belongs to the LysR transcriptional regulatory family.</text>
</comment>
<evidence type="ECO:0000259" key="5">
    <source>
        <dbReference type="PROSITE" id="PS50931"/>
    </source>
</evidence>
<evidence type="ECO:0000313" key="6">
    <source>
        <dbReference type="EMBL" id="SIQ32657.1"/>
    </source>
</evidence>
<dbReference type="InterPro" id="IPR005119">
    <property type="entry name" value="LysR_subst-bd"/>
</dbReference>
<evidence type="ECO:0000256" key="3">
    <source>
        <dbReference type="ARBA" id="ARBA00023125"/>
    </source>
</evidence>
<dbReference type="InterPro" id="IPR036390">
    <property type="entry name" value="WH_DNA-bd_sf"/>
</dbReference>
<dbReference type="AlphaFoldDB" id="A0A1N6RV15"/>
<organism evidence="6 7">
    <name type="scientific">Maribacter ulvicola</name>
    <dbReference type="NCBI Taxonomy" id="228959"/>
    <lineage>
        <taxon>Bacteria</taxon>
        <taxon>Pseudomonadati</taxon>
        <taxon>Bacteroidota</taxon>
        <taxon>Flavobacteriia</taxon>
        <taxon>Flavobacteriales</taxon>
        <taxon>Flavobacteriaceae</taxon>
        <taxon>Maribacter</taxon>
    </lineage>
</organism>
<dbReference type="PANTHER" id="PTHR30126">
    <property type="entry name" value="HTH-TYPE TRANSCRIPTIONAL REGULATOR"/>
    <property type="match status" value="1"/>
</dbReference>
<proteinExistence type="inferred from homology"/>
<dbReference type="FunFam" id="1.10.10.10:FF:000001">
    <property type="entry name" value="LysR family transcriptional regulator"/>
    <property type="match status" value="1"/>
</dbReference>